<evidence type="ECO:0000313" key="2">
    <source>
        <dbReference type="EMBL" id="RPA84634.1"/>
    </source>
</evidence>
<name>A0A3N4ISP7_ASCIM</name>
<keyword evidence="3" id="KW-1185">Reference proteome</keyword>
<evidence type="ECO:0000313" key="3">
    <source>
        <dbReference type="Proteomes" id="UP000275078"/>
    </source>
</evidence>
<dbReference type="EMBL" id="ML119658">
    <property type="protein sequence ID" value="RPA84634.1"/>
    <property type="molecule type" value="Genomic_DNA"/>
</dbReference>
<dbReference type="AlphaFoldDB" id="A0A3N4ISP7"/>
<proteinExistence type="predicted"/>
<feature type="region of interest" description="Disordered" evidence="1">
    <location>
        <begin position="308"/>
        <end position="364"/>
    </location>
</feature>
<reference evidence="2 3" key="1">
    <citation type="journal article" date="2018" name="Nat. Ecol. Evol.">
        <title>Pezizomycetes genomes reveal the molecular basis of ectomycorrhizal truffle lifestyle.</title>
        <authorList>
            <person name="Murat C."/>
            <person name="Payen T."/>
            <person name="Noel B."/>
            <person name="Kuo A."/>
            <person name="Morin E."/>
            <person name="Chen J."/>
            <person name="Kohler A."/>
            <person name="Krizsan K."/>
            <person name="Balestrini R."/>
            <person name="Da Silva C."/>
            <person name="Montanini B."/>
            <person name="Hainaut M."/>
            <person name="Levati E."/>
            <person name="Barry K.W."/>
            <person name="Belfiori B."/>
            <person name="Cichocki N."/>
            <person name="Clum A."/>
            <person name="Dockter R.B."/>
            <person name="Fauchery L."/>
            <person name="Guy J."/>
            <person name="Iotti M."/>
            <person name="Le Tacon F."/>
            <person name="Lindquist E.A."/>
            <person name="Lipzen A."/>
            <person name="Malagnac F."/>
            <person name="Mello A."/>
            <person name="Molinier V."/>
            <person name="Miyauchi S."/>
            <person name="Poulain J."/>
            <person name="Riccioni C."/>
            <person name="Rubini A."/>
            <person name="Sitrit Y."/>
            <person name="Splivallo R."/>
            <person name="Traeger S."/>
            <person name="Wang M."/>
            <person name="Zifcakova L."/>
            <person name="Wipf D."/>
            <person name="Zambonelli A."/>
            <person name="Paolocci F."/>
            <person name="Nowrousian M."/>
            <person name="Ottonello S."/>
            <person name="Baldrian P."/>
            <person name="Spatafora J.W."/>
            <person name="Henrissat B."/>
            <person name="Nagy L.G."/>
            <person name="Aury J.M."/>
            <person name="Wincker P."/>
            <person name="Grigoriev I.V."/>
            <person name="Bonfante P."/>
            <person name="Martin F.M."/>
        </authorList>
    </citation>
    <scope>NUCLEOTIDE SEQUENCE [LARGE SCALE GENOMIC DNA]</scope>
    <source>
        <strain evidence="2 3">RN42</strain>
    </source>
</reference>
<evidence type="ECO:0000256" key="1">
    <source>
        <dbReference type="SAM" id="MobiDB-lite"/>
    </source>
</evidence>
<feature type="region of interest" description="Disordered" evidence="1">
    <location>
        <begin position="20"/>
        <end position="41"/>
    </location>
</feature>
<sequence length="364" mass="40535">MAYYKDAWATFGQNATKQVSEQNLQAGPDDPDWLRMSSTDAGGNLRRPRIVPFEELRQKHEIKAKYSTFLKPFLFRKPGLVVGAGNSSSSSTHENNMPKYFSITPVRDLDDSIYGYFRSNASPKTGYFTAGCQAKSPCKNPAGDHLAIVLRVLVCDGPPSLDAIEEVSNPGGTVTKLTGKPPSRMREELAKEEEDEVDPKVELYIPSFITDDLVTDNPDSYITKEFDHLFYAVTMESYTPRTVKSRICPCTGNIQPCNRTQFKKDQVEEALGSENISENEREHWEKELKKLITEEAYASRVLYISDDNDSTAGDTGYKHPTKRTKPSRFIAPADSDETAPAPESSVELPVQDNAEPAAEAQSDN</sequence>
<protein>
    <submittedName>
        <fullName evidence="2">Uncharacterized protein</fullName>
    </submittedName>
</protein>
<organism evidence="2 3">
    <name type="scientific">Ascobolus immersus RN42</name>
    <dbReference type="NCBI Taxonomy" id="1160509"/>
    <lineage>
        <taxon>Eukaryota</taxon>
        <taxon>Fungi</taxon>
        <taxon>Dikarya</taxon>
        <taxon>Ascomycota</taxon>
        <taxon>Pezizomycotina</taxon>
        <taxon>Pezizomycetes</taxon>
        <taxon>Pezizales</taxon>
        <taxon>Ascobolaceae</taxon>
        <taxon>Ascobolus</taxon>
    </lineage>
</organism>
<accession>A0A3N4ISP7</accession>
<dbReference type="Proteomes" id="UP000275078">
    <property type="component" value="Unassembled WGS sequence"/>
</dbReference>
<gene>
    <name evidence="2" type="ORF">BJ508DRAFT_340006</name>
</gene>